<dbReference type="Gene3D" id="2.60.40.1120">
    <property type="entry name" value="Carboxypeptidase-like, regulatory domain"/>
    <property type="match status" value="1"/>
</dbReference>
<dbReference type="InterPro" id="IPR013784">
    <property type="entry name" value="Carb-bd-like_fold"/>
</dbReference>
<dbReference type="Proteomes" id="UP000248745">
    <property type="component" value="Unassembled WGS sequence"/>
</dbReference>
<dbReference type="Pfam" id="PF14321">
    <property type="entry name" value="DUF4382"/>
    <property type="match status" value="1"/>
</dbReference>
<organism evidence="4 5">
    <name type="scientific">Taibaiella soli</name>
    <dbReference type="NCBI Taxonomy" id="1649169"/>
    <lineage>
        <taxon>Bacteria</taxon>
        <taxon>Pseudomonadati</taxon>
        <taxon>Bacteroidota</taxon>
        <taxon>Chitinophagia</taxon>
        <taxon>Chitinophagales</taxon>
        <taxon>Chitinophagaceae</taxon>
        <taxon>Taibaiella</taxon>
    </lineage>
</organism>
<dbReference type="PROSITE" id="PS51257">
    <property type="entry name" value="PROKAR_LIPOPROTEIN"/>
    <property type="match status" value="1"/>
</dbReference>
<dbReference type="SUPFAM" id="SSF49452">
    <property type="entry name" value="Starch-binding domain-like"/>
    <property type="match status" value="1"/>
</dbReference>
<feature type="region of interest" description="Disordered" evidence="1">
    <location>
        <begin position="65"/>
        <end position="87"/>
    </location>
</feature>
<dbReference type="EMBL" id="QKTW01000022">
    <property type="protein sequence ID" value="PZF71881.1"/>
    <property type="molecule type" value="Genomic_DNA"/>
</dbReference>
<dbReference type="InterPro" id="IPR025491">
    <property type="entry name" value="DUF4382"/>
</dbReference>
<reference evidence="4 5" key="1">
    <citation type="submission" date="2018-06" db="EMBL/GenBank/DDBJ databases">
        <title>Mucibacter soli gen. nov., sp. nov., a new member of the family Chitinophagaceae producing mucin.</title>
        <authorList>
            <person name="Kim M.-K."/>
            <person name="Park S."/>
            <person name="Kim T.-S."/>
            <person name="Joung Y."/>
            <person name="Han J.-H."/>
            <person name="Kim S.B."/>
        </authorList>
    </citation>
    <scope>NUCLEOTIDE SEQUENCE [LARGE SCALE GENOMIC DNA]</scope>
    <source>
        <strain evidence="4 5">R1-15</strain>
    </source>
</reference>
<dbReference type="AlphaFoldDB" id="A0A2W2A9D4"/>
<evidence type="ECO:0000313" key="5">
    <source>
        <dbReference type="Proteomes" id="UP000248745"/>
    </source>
</evidence>
<evidence type="ECO:0000313" key="4">
    <source>
        <dbReference type="EMBL" id="PZF71881.1"/>
    </source>
</evidence>
<feature type="domain" description="DUF4382" evidence="3">
    <location>
        <begin position="37"/>
        <end position="202"/>
    </location>
</feature>
<comment type="caution">
    <text evidence="4">The sequence shown here is derived from an EMBL/GenBank/DDBJ whole genome shotgun (WGS) entry which is preliminary data.</text>
</comment>
<dbReference type="GO" id="GO:0030246">
    <property type="term" value="F:carbohydrate binding"/>
    <property type="evidence" value="ECO:0007669"/>
    <property type="project" value="InterPro"/>
</dbReference>
<keyword evidence="5" id="KW-1185">Reference proteome</keyword>
<evidence type="ECO:0000256" key="1">
    <source>
        <dbReference type="SAM" id="MobiDB-lite"/>
    </source>
</evidence>
<sequence length="292" mass="32540">MKRIIYWAAVLLFGSMIAASCKKDSSSDSMPAGSNNLSVYMTDGPAMFDAVYINIVSIDAKIDTSSHKNDDHFGDDDHDGDDDNQHDGDHDRFGTWINLNFTPGVYNLLDLRNGVDTLIATASTTGTVRKIRIKIGDGSYIIKNGTQYPLTLINWDNNKNYVYTNLHDEDRDDDNPAHIGIWLDFDLGRSIIEKNGHYYLLPVLKPFCDRKSAQIEGKVLPMNAAAVIQAYNATDTAMAFPNADGYFKIRGLNTGTYNVLFHSTNGYIDTTIMNVSVSRGHETELRTVTLHQ</sequence>
<dbReference type="RefSeq" id="WP_111000252.1">
    <property type="nucleotide sequence ID" value="NZ_QKTW01000022.1"/>
</dbReference>
<evidence type="ECO:0000256" key="2">
    <source>
        <dbReference type="SAM" id="SignalP"/>
    </source>
</evidence>
<keyword evidence="2" id="KW-0732">Signal</keyword>
<proteinExistence type="predicted"/>
<evidence type="ECO:0000259" key="3">
    <source>
        <dbReference type="Pfam" id="PF14321"/>
    </source>
</evidence>
<protein>
    <recommendedName>
        <fullName evidence="3">DUF4382 domain-containing protein</fullName>
    </recommendedName>
</protein>
<feature type="compositionally biased region" description="Acidic residues" evidence="1">
    <location>
        <begin position="73"/>
        <end position="82"/>
    </location>
</feature>
<dbReference type="OrthoDB" id="2111471at2"/>
<name>A0A2W2A9D4_9BACT</name>
<feature type="chain" id="PRO_5015913695" description="DUF4382 domain-containing protein" evidence="2">
    <location>
        <begin position="19"/>
        <end position="292"/>
    </location>
</feature>
<gene>
    <name evidence="4" type="ORF">DN068_17660</name>
</gene>
<accession>A0A2W2A9D4</accession>
<feature type="signal peptide" evidence="2">
    <location>
        <begin position="1"/>
        <end position="18"/>
    </location>
</feature>